<protein>
    <submittedName>
        <fullName evidence="3">ISL3 family transposase</fullName>
    </submittedName>
</protein>
<organism evidence="3 4">
    <name type="scientific">Actinomycetospora rhizophila</name>
    <dbReference type="NCBI Taxonomy" id="1416876"/>
    <lineage>
        <taxon>Bacteria</taxon>
        <taxon>Bacillati</taxon>
        <taxon>Actinomycetota</taxon>
        <taxon>Actinomycetes</taxon>
        <taxon>Pseudonocardiales</taxon>
        <taxon>Pseudonocardiaceae</taxon>
        <taxon>Actinomycetospora</taxon>
    </lineage>
</organism>
<reference evidence="4" key="1">
    <citation type="journal article" date="2019" name="Int. J. Syst. Evol. Microbiol.">
        <title>The Global Catalogue of Microorganisms (GCM) 10K type strain sequencing project: providing services to taxonomists for standard genome sequencing and annotation.</title>
        <authorList>
            <consortium name="The Broad Institute Genomics Platform"/>
            <consortium name="The Broad Institute Genome Sequencing Center for Infectious Disease"/>
            <person name="Wu L."/>
            <person name="Ma J."/>
        </authorList>
    </citation>
    <scope>NUCLEOTIDE SEQUENCE [LARGE SCALE GENOMIC DNA]</scope>
    <source>
        <strain evidence="4">XZYJ18</strain>
    </source>
</reference>
<gene>
    <name evidence="3" type="ORF">ACFPK1_27660</name>
</gene>
<name>A0ABV9ZKM1_9PSEU</name>
<keyword evidence="4" id="KW-1185">Reference proteome</keyword>
<dbReference type="RefSeq" id="WP_378024170.1">
    <property type="nucleotide sequence ID" value="NZ_JBHSKG010000020.1"/>
</dbReference>
<proteinExistence type="predicted"/>
<dbReference type="Pfam" id="PF01610">
    <property type="entry name" value="DDE_Tnp_ISL3"/>
    <property type="match status" value="1"/>
</dbReference>
<dbReference type="PANTHER" id="PTHR33498">
    <property type="entry name" value="TRANSPOSASE FOR INSERTION SEQUENCE ELEMENT IS1557"/>
    <property type="match status" value="1"/>
</dbReference>
<feature type="domain" description="Transposase IS204/IS1001/IS1096/IS1165 DDE" evidence="2">
    <location>
        <begin position="28"/>
        <end position="282"/>
    </location>
</feature>
<sequence length="306" mass="33786">MGDGNARRGLPRHPAGRRPSPARGRAALGVDETAYLAATASHGTVFATGLVDLTRPSGSPARLLDVVPGRSGVVLSAWLRERELGWRAGVRVAALDPFRGYASALRAQLPHAVRVLDAFHVVRLGFDAVDQVRRRVQQETLGHRGRAGDPLYGIRRVLRRGHDHHSDTSWTRLLHGLDLGDPDGEVAAAWIAAQELRLLYRHTNPARAAAAFYRWLSFCADSEVPELHRLARTLDSWRDELLARSTVAGVSNGPTEAVNLLLKKVKRVGHGFRNFANYRLRLLLHCGVNWQTPPTTALRGRLHASW</sequence>
<evidence type="ECO:0000313" key="4">
    <source>
        <dbReference type="Proteomes" id="UP001596175"/>
    </source>
</evidence>
<dbReference type="Proteomes" id="UP001596175">
    <property type="component" value="Unassembled WGS sequence"/>
</dbReference>
<evidence type="ECO:0000259" key="2">
    <source>
        <dbReference type="Pfam" id="PF01610"/>
    </source>
</evidence>
<evidence type="ECO:0000256" key="1">
    <source>
        <dbReference type="SAM" id="MobiDB-lite"/>
    </source>
</evidence>
<dbReference type="PANTHER" id="PTHR33498:SF1">
    <property type="entry name" value="TRANSPOSASE FOR INSERTION SEQUENCE ELEMENT IS1557"/>
    <property type="match status" value="1"/>
</dbReference>
<comment type="caution">
    <text evidence="3">The sequence shown here is derived from an EMBL/GenBank/DDBJ whole genome shotgun (WGS) entry which is preliminary data.</text>
</comment>
<feature type="region of interest" description="Disordered" evidence="1">
    <location>
        <begin position="1"/>
        <end position="24"/>
    </location>
</feature>
<dbReference type="EMBL" id="JBHSKG010000020">
    <property type="protein sequence ID" value="MFC5142038.1"/>
    <property type="molecule type" value="Genomic_DNA"/>
</dbReference>
<evidence type="ECO:0000313" key="3">
    <source>
        <dbReference type="EMBL" id="MFC5142038.1"/>
    </source>
</evidence>
<dbReference type="NCBIfam" id="NF033550">
    <property type="entry name" value="transpos_ISL3"/>
    <property type="match status" value="1"/>
</dbReference>
<accession>A0ABV9ZKM1</accession>
<dbReference type="InterPro" id="IPR047951">
    <property type="entry name" value="Transpos_ISL3"/>
</dbReference>
<dbReference type="InterPro" id="IPR002560">
    <property type="entry name" value="Transposase_DDE"/>
</dbReference>